<evidence type="ECO:0000313" key="2">
    <source>
        <dbReference type="Proteomes" id="UP000308365"/>
    </source>
</evidence>
<accession>A0A4U1EG16</accession>
<dbReference type="InterPro" id="IPR050614">
    <property type="entry name" value="Synaptic_Scaffolding_LAP-MAGUK"/>
</dbReference>
<dbReference type="GO" id="GO:0014069">
    <property type="term" value="C:postsynaptic density"/>
    <property type="evidence" value="ECO:0007669"/>
    <property type="project" value="TreeGrafter"/>
</dbReference>
<dbReference type="AlphaFoldDB" id="A0A4U1EG16"/>
<dbReference type="PANTHER" id="PTHR23119">
    <property type="entry name" value="DISCS LARGE"/>
    <property type="match status" value="1"/>
</dbReference>
<dbReference type="Gene3D" id="3.80.10.10">
    <property type="entry name" value="Ribonuclease Inhibitor"/>
    <property type="match status" value="1"/>
</dbReference>
<comment type="caution">
    <text evidence="1">The sequence shown here is derived from an EMBL/GenBank/DDBJ whole genome shotgun (WGS) entry which is preliminary data.</text>
</comment>
<dbReference type="InterPro" id="IPR032675">
    <property type="entry name" value="LRR_dom_sf"/>
</dbReference>
<dbReference type="GO" id="GO:0019901">
    <property type="term" value="F:protein kinase binding"/>
    <property type="evidence" value="ECO:0007669"/>
    <property type="project" value="TreeGrafter"/>
</dbReference>
<protein>
    <submittedName>
        <fullName evidence="1">Uncharacterized protein</fullName>
    </submittedName>
</protein>
<dbReference type="SUPFAM" id="SSF52058">
    <property type="entry name" value="L domain-like"/>
    <property type="match status" value="1"/>
</dbReference>
<dbReference type="GO" id="GO:0098887">
    <property type="term" value="P:neurotransmitter receptor transport, endosome to postsynaptic membrane"/>
    <property type="evidence" value="ECO:0007669"/>
    <property type="project" value="TreeGrafter"/>
</dbReference>
<dbReference type="GO" id="GO:0098968">
    <property type="term" value="P:neurotransmitter receptor transport postsynaptic membrane to endosome"/>
    <property type="evidence" value="ECO:0007669"/>
    <property type="project" value="TreeGrafter"/>
</dbReference>
<feature type="non-terminal residue" evidence="1">
    <location>
        <position position="1"/>
    </location>
</feature>
<organism evidence="1 2">
    <name type="scientific">Monodon monoceros</name>
    <name type="common">Narwhal</name>
    <name type="synonym">Ceratodon monodon</name>
    <dbReference type="NCBI Taxonomy" id="40151"/>
    <lineage>
        <taxon>Eukaryota</taxon>
        <taxon>Metazoa</taxon>
        <taxon>Chordata</taxon>
        <taxon>Craniata</taxon>
        <taxon>Vertebrata</taxon>
        <taxon>Euteleostomi</taxon>
        <taxon>Mammalia</taxon>
        <taxon>Eutheria</taxon>
        <taxon>Laurasiatheria</taxon>
        <taxon>Artiodactyla</taxon>
        <taxon>Whippomorpha</taxon>
        <taxon>Cetacea</taxon>
        <taxon>Odontoceti</taxon>
        <taxon>Monodontidae</taxon>
        <taxon>Monodon</taxon>
    </lineage>
</organism>
<dbReference type="GO" id="GO:0043113">
    <property type="term" value="P:receptor clustering"/>
    <property type="evidence" value="ECO:0007669"/>
    <property type="project" value="TreeGrafter"/>
</dbReference>
<reference evidence="2" key="1">
    <citation type="journal article" date="2019" name="IScience">
        <title>Narwhal Genome Reveals Long-Term Low Genetic Diversity despite Current Large Abundance Size.</title>
        <authorList>
            <person name="Westbury M.V."/>
            <person name="Petersen B."/>
            <person name="Garde E."/>
            <person name="Heide-Jorgensen M.P."/>
            <person name="Lorenzen E.D."/>
        </authorList>
    </citation>
    <scope>NUCLEOTIDE SEQUENCE [LARGE SCALE GENOMIC DNA]</scope>
</reference>
<gene>
    <name evidence="1" type="ORF">EI555_010397</name>
</gene>
<dbReference type="PANTHER" id="PTHR23119:SF58">
    <property type="entry name" value="LEUCINE RICH REPEAT CONTAINING 1"/>
    <property type="match status" value="1"/>
</dbReference>
<dbReference type="GO" id="GO:0098609">
    <property type="term" value="P:cell-cell adhesion"/>
    <property type="evidence" value="ECO:0007669"/>
    <property type="project" value="TreeGrafter"/>
</dbReference>
<dbReference type="Proteomes" id="UP000308365">
    <property type="component" value="Unassembled WGS sequence"/>
</dbReference>
<name>A0A4U1EG16_MONMO</name>
<dbReference type="GO" id="GO:0045211">
    <property type="term" value="C:postsynaptic membrane"/>
    <property type="evidence" value="ECO:0007669"/>
    <property type="project" value="TreeGrafter"/>
</dbReference>
<dbReference type="GO" id="GO:0005912">
    <property type="term" value="C:adherens junction"/>
    <property type="evidence" value="ECO:0007669"/>
    <property type="project" value="TreeGrafter"/>
</dbReference>
<dbReference type="EMBL" id="RWIC01001610">
    <property type="protein sequence ID" value="TKC35132.1"/>
    <property type="molecule type" value="Genomic_DNA"/>
</dbReference>
<dbReference type="GO" id="GO:0016323">
    <property type="term" value="C:basolateral plasma membrane"/>
    <property type="evidence" value="ECO:0007669"/>
    <property type="project" value="TreeGrafter"/>
</dbReference>
<sequence length="71" mass="7592">IPEIPESISFCKALQIADFSGNPLTRLPESFPELQNLTCLSVNDISLQSLPENIGKTDIGLKQSGGSCLTT</sequence>
<proteinExistence type="predicted"/>
<evidence type="ECO:0000313" key="1">
    <source>
        <dbReference type="EMBL" id="TKC35132.1"/>
    </source>
</evidence>
<dbReference type="GO" id="GO:0045197">
    <property type="term" value="P:establishment or maintenance of epithelial cell apical/basal polarity"/>
    <property type="evidence" value="ECO:0007669"/>
    <property type="project" value="TreeGrafter"/>
</dbReference>